<keyword evidence="3" id="KW-1185">Reference proteome</keyword>
<reference evidence="2" key="1">
    <citation type="submission" date="2022-07" db="EMBL/GenBank/DDBJ databases">
        <title>Phylogenomic reconstructions and comparative analyses of Kickxellomycotina fungi.</title>
        <authorList>
            <person name="Reynolds N.K."/>
            <person name="Stajich J.E."/>
            <person name="Barry K."/>
            <person name="Grigoriev I.V."/>
            <person name="Crous P."/>
            <person name="Smith M.E."/>
        </authorList>
    </citation>
    <scope>NUCLEOTIDE SEQUENCE</scope>
    <source>
        <strain evidence="2">BCRC 34489</strain>
    </source>
</reference>
<dbReference type="Proteomes" id="UP001140172">
    <property type="component" value="Unassembled WGS sequence"/>
</dbReference>
<proteinExistence type="predicted"/>
<feature type="region of interest" description="Disordered" evidence="1">
    <location>
        <begin position="139"/>
        <end position="183"/>
    </location>
</feature>
<protein>
    <submittedName>
        <fullName evidence="2">Uncharacterized protein</fullName>
    </submittedName>
</protein>
<evidence type="ECO:0000256" key="1">
    <source>
        <dbReference type="SAM" id="MobiDB-lite"/>
    </source>
</evidence>
<comment type="caution">
    <text evidence="2">The sequence shown here is derived from an EMBL/GenBank/DDBJ whole genome shotgun (WGS) entry which is preliminary data.</text>
</comment>
<name>A0A9W8LGL2_9FUNG</name>
<feature type="region of interest" description="Disordered" evidence="1">
    <location>
        <begin position="1"/>
        <end position="34"/>
    </location>
</feature>
<dbReference type="OrthoDB" id="5548778at2759"/>
<organism evidence="2 3">
    <name type="scientific">Coemansia interrupta</name>
    <dbReference type="NCBI Taxonomy" id="1126814"/>
    <lineage>
        <taxon>Eukaryota</taxon>
        <taxon>Fungi</taxon>
        <taxon>Fungi incertae sedis</taxon>
        <taxon>Zoopagomycota</taxon>
        <taxon>Kickxellomycotina</taxon>
        <taxon>Kickxellomycetes</taxon>
        <taxon>Kickxellales</taxon>
        <taxon>Kickxellaceae</taxon>
        <taxon>Coemansia</taxon>
    </lineage>
</organism>
<dbReference type="AlphaFoldDB" id="A0A9W8LGL2"/>
<dbReference type="EMBL" id="JANBUM010000313">
    <property type="protein sequence ID" value="KAJ2779135.1"/>
    <property type="molecule type" value="Genomic_DNA"/>
</dbReference>
<sequence length="232" mass="25050">MKHSSDDTDDTAIPEASGNREGSTHNAALNGRKIGATTTTNTASTLASIQMAPSSCTVLIVDKRFLKGVYYTVGSGSPAIRAGPARDDVVFVQELLEIYGQVVAVLSGDTALRWIFNHTGNKAIIVLIDVDDTYDSSDTAVDLNDDENYDSGTNYGPIYTPVSSPQEGEHDPSSNANDRESEGSGPYGLALLRVIAHYVAIGVFRNVAPIELQQQQQQQQQQVPTHKDVHFR</sequence>
<evidence type="ECO:0000313" key="3">
    <source>
        <dbReference type="Proteomes" id="UP001140172"/>
    </source>
</evidence>
<gene>
    <name evidence="2" type="ORF">GGI15_003972</name>
</gene>
<evidence type="ECO:0000313" key="2">
    <source>
        <dbReference type="EMBL" id="KAJ2779135.1"/>
    </source>
</evidence>
<accession>A0A9W8LGL2</accession>
<feature type="compositionally biased region" description="Basic and acidic residues" evidence="1">
    <location>
        <begin position="167"/>
        <end position="182"/>
    </location>
</feature>